<evidence type="ECO:0000256" key="4">
    <source>
        <dbReference type="ARBA" id="ARBA00022807"/>
    </source>
</evidence>
<feature type="region of interest" description="Disordered" evidence="5">
    <location>
        <begin position="107"/>
        <end position="135"/>
    </location>
</feature>
<feature type="compositionally biased region" description="Gly residues" evidence="5">
    <location>
        <begin position="155"/>
        <end position="170"/>
    </location>
</feature>
<keyword evidence="3" id="KW-0378">Hydrolase</keyword>
<dbReference type="SUPFAM" id="SSF54001">
    <property type="entry name" value="Cysteine proteinases"/>
    <property type="match status" value="1"/>
</dbReference>
<protein>
    <recommendedName>
        <fullName evidence="6">NlpC/P60 domain-containing protein</fullName>
    </recommendedName>
</protein>
<dbReference type="Pfam" id="PF00877">
    <property type="entry name" value="NLPC_P60"/>
    <property type="match status" value="1"/>
</dbReference>
<evidence type="ECO:0000313" key="7">
    <source>
        <dbReference type="EMBL" id="BBX87926.1"/>
    </source>
</evidence>
<comment type="similarity">
    <text evidence="1">Belongs to the peptidase C40 family.</text>
</comment>
<keyword evidence="8" id="KW-1185">Reference proteome</keyword>
<dbReference type="Gene3D" id="3.90.1720.10">
    <property type="entry name" value="endopeptidase domain like (from Nostoc punctiforme)"/>
    <property type="match status" value="1"/>
</dbReference>
<feature type="compositionally biased region" description="Polar residues" evidence="5">
    <location>
        <begin position="1"/>
        <end position="23"/>
    </location>
</feature>
<dbReference type="PANTHER" id="PTHR47359">
    <property type="entry name" value="PEPTIDOGLYCAN DL-ENDOPEPTIDASE CWLO"/>
    <property type="match status" value="1"/>
</dbReference>
<dbReference type="PANTHER" id="PTHR47359:SF3">
    <property type="entry name" value="NLP_P60 DOMAIN-CONTAINING PROTEIN-RELATED"/>
    <property type="match status" value="1"/>
</dbReference>
<dbReference type="RefSeq" id="WP_138230359.1">
    <property type="nucleotide sequence ID" value="NZ_AP022577.1"/>
</dbReference>
<gene>
    <name evidence="7" type="ORF">MAUB_57990</name>
</gene>
<keyword evidence="4" id="KW-0788">Thiol protease</keyword>
<dbReference type="InterPro" id="IPR051794">
    <property type="entry name" value="PG_Endopeptidase_C40"/>
</dbReference>
<sequence length="320" mass="31362">MTSSISTNDAVIQAGTSSASGQLSAARIDGKPSAPGVDPRLTGAVDDTTAQTRKASDKASDSIDKTSKDSKGKTAIDKGGADGLNGISGAMLGALGAGASSLLGAAGQGGGGMPQMPQVPASSAGQSNPGALSNPKAAQEIAKLLGGDGSSALGTGGLTTASGHGGGSGTAGPNSPGSTQYQQRIIDLARQVVAAGIPYSWGSGDLNGPTCSGNTSNAAANAAGDYNKTGFDCSGLARYLVYQASGVELPRVSGDQYTAGHLVSAADAVAGDLAFPTDPNEHVQVYVGDGKVVEAQQSGTDVMFSNARPGTQFVRVVSDV</sequence>
<feature type="compositionally biased region" description="Basic and acidic residues" evidence="5">
    <location>
        <begin position="54"/>
        <end position="80"/>
    </location>
</feature>
<reference evidence="7 8" key="1">
    <citation type="journal article" date="2019" name="Emerg. Microbes Infect.">
        <title>Comprehensive subspecies identification of 175 nontuberculous mycobacteria species based on 7547 genomic profiles.</title>
        <authorList>
            <person name="Matsumoto Y."/>
            <person name="Kinjo T."/>
            <person name="Motooka D."/>
            <person name="Nabeya D."/>
            <person name="Jung N."/>
            <person name="Uechi K."/>
            <person name="Horii T."/>
            <person name="Iida T."/>
            <person name="Fujita J."/>
            <person name="Nakamura S."/>
        </authorList>
    </citation>
    <scope>NUCLEOTIDE SEQUENCE [LARGE SCALE GENOMIC DNA]</scope>
    <source>
        <strain evidence="7 8">JCM 15296</strain>
    </source>
</reference>
<dbReference type="EMBL" id="AP022577">
    <property type="protein sequence ID" value="BBX87926.1"/>
    <property type="molecule type" value="Genomic_DNA"/>
</dbReference>
<accession>A0ABM7IMH4</accession>
<evidence type="ECO:0000313" key="8">
    <source>
        <dbReference type="Proteomes" id="UP000465609"/>
    </source>
</evidence>
<feature type="region of interest" description="Disordered" evidence="5">
    <location>
        <begin position="1"/>
        <end position="83"/>
    </location>
</feature>
<dbReference type="Proteomes" id="UP000465609">
    <property type="component" value="Chromosome"/>
</dbReference>
<feature type="domain" description="NlpC/P60" evidence="6">
    <location>
        <begin position="179"/>
        <end position="320"/>
    </location>
</feature>
<evidence type="ECO:0000256" key="1">
    <source>
        <dbReference type="ARBA" id="ARBA00007074"/>
    </source>
</evidence>
<evidence type="ECO:0000256" key="3">
    <source>
        <dbReference type="ARBA" id="ARBA00022801"/>
    </source>
</evidence>
<evidence type="ECO:0000256" key="2">
    <source>
        <dbReference type="ARBA" id="ARBA00022670"/>
    </source>
</evidence>
<organism evidence="7 8">
    <name type="scientific">Mycolicibacterium aubagnense</name>
    <dbReference type="NCBI Taxonomy" id="319707"/>
    <lineage>
        <taxon>Bacteria</taxon>
        <taxon>Bacillati</taxon>
        <taxon>Actinomycetota</taxon>
        <taxon>Actinomycetes</taxon>
        <taxon>Mycobacteriales</taxon>
        <taxon>Mycobacteriaceae</taxon>
        <taxon>Mycolicibacterium</taxon>
    </lineage>
</organism>
<dbReference type="PROSITE" id="PS51935">
    <property type="entry name" value="NLPC_P60"/>
    <property type="match status" value="1"/>
</dbReference>
<proteinExistence type="inferred from homology"/>
<feature type="region of interest" description="Disordered" evidence="5">
    <location>
        <begin position="155"/>
        <end position="180"/>
    </location>
</feature>
<keyword evidence="2" id="KW-0645">Protease</keyword>
<name>A0ABM7IMH4_9MYCO</name>
<evidence type="ECO:0000259" key="6">
    <source>
        <dbReference type="PROSITE" id="PS51935"/>
    </source>
</evidence>
<evidence type="ECO:0000256" key="5">
    <source>
        <dbReference type="SAM" id="MobiDB-lite"/>
    </source>
</evidence>
<dbReference type="InterPro" id="IPR038765">
    <property type="entry name" value="Papain-like_cys_pep_sf"/>
</dbReference>
<dbReference type="InterPro" id="IPR000064">
    <property type="entry name" value="NLP_P60_dom"/>
</dbReference>